<gene>
    <name evidence="5" type="ORF">FHU36_003493</name>
</gene>
<sequence>MTDPRFTAEFWDQRYASAARVWSGNPNAALVEQAAALPPGTALDAGCGEGADALWLAGRGWRVTAIDVSATALRRAAAHAGPELAGRLTWRRADLMSEPPEVPDAEDGRPGYDLVVAAFMHFPSEPRRRAYAALASAVAPGGSLLIIGHHLSDLDVVPRPFEPDLFFTPDELAGDLEPEAWTVHTCATRPRAGTDPDGRPVTLHDTVLRARRRD</sequence>
<evidence type="ECO:0000313" key="5">
    <source>
        <dbReference type="EMBL" id="MBB6346948.1"/>
    </source>
</evidence>
<evidence type="ECO:0000256" key="1">
    <source>
        <dbReference type="ARBA" id="ARBA00022603"/>
    </source>
</evidence>
<dbReference type="GO" id="GO:0032259">
    <property type="term" value="P:methylation"/>
    <property type="evidence" value="ECO:0007669"/>
    <property type="project" value="UniProtKB-KW"/>
</dbReference>
<dbReference type="InterPro" id="IPR029063">
    <property type="entry name" value="SAM-dependent_MTases_sf"/>
</dbReference>
<comment type="caution">
    <text evidence="5">The sequence shown here is derived from an EMBL/GenBank/DDBJ whole genome shotgun (WGS) entry which is preliminary data.</text>
</comment>
<keyword evidence="3" id="KW-0949">S-adenosyl-L-methionine</keyword>
<evidence type="ECO:0000259" key="4">
    <source>
        <dbReference type="Pfam" id="PF13649"/>
    </source>
</evidence>
<dbReference type="AlphaFoldDB" id="A0A7X0C1Y8"/>
<accession>A0A7X0C1Y8</accession>
<dbReference type="Pfam" id="PF13649">
    <property type="entry name" value="Methyltransf_25"/>
    <property type="match status" value="1"/>
</dbReference>
<dbReference type="RefSeq" id="WP_185084989.1">
    <property type="nucleotide sequence ID" value="NZ_JACHJB010000002.1"/>
</dbReference>
<evidence type="ECO:0000256" key="2">
    <source>
        <dbReference type="ARBA" id="ARBA00022679"/>
    </source>
</evidence>
<dbReference type="PANTHER" id="PTHR43464:SF19">
    <property type="entry name" value="UBIQUINONE BIOSYNTHESIS O-METHYLTRANSFERASE, MITOCHONDRIAL"/>
    <property type="match status" value="1"/>
</dbReference>
<proteinExistence type="predicted"/>
<dbReference type="Proteomes" id="UP000583800">
    <property type="component" value="Unassembled WGS sequence"/>
</dbReference>
<dbReference type="PANTHER" id="PTHR43464">
    <property type="entry name" value="METHYLTRANSFERASE"/>
    <property type="match status" value="1"/>
</dbReference>
<dbReference type="SUPFAM" id="SSF53335">
    <property type="entry name" value="S-adenosyl-L-methionine-dependent methyltransferases"/>
    <property type="match status" value="1"/>
</dbReference>
<name>A0A7X0C1Y8_9ACTN</name>
<evidence type="ECO:0000256" key="3">
    <source>
        <dbReference type="ARBA" id="ARBA00022691"/>
    </source>
</evidence>
<dbReference type="EMBL" id="JACHJB010000002">
    <property type="protein sequence ID" value="MBB6346948.1"/>
    <property type="molecule type" value="Genomic_DNA"/>
</dbReference>
<feature type="domain" description="Methyltransferase" evidence="4">
    <location>
        <begin position="43"/>
        <end position="142"/>
    </location>
</feature>
<keyword evidence="2 5" id="KW-0808">Transferase</keyword>
<keyword evidence="1 5" id="KW-0489">Methyltransferase</keyword>
<evidence type="ECO:0000313" key="6">
    <source>
        <dbReference type="Proteomes" id="UP000583800"/>
    </source>
</evidence>
<dbReference type="CDD" id="cd02440">
    <property type="entry name" value="AdoMet_MTases"/>
    <property type="match status" value="1"/>
</dbReference>
<keyword evidence="6" id="KW-1185">Reference proteome</keyword>
<protein>
    <submittedName>
        <fullName evidence="5">SAM-dependent methyltransferase</fullName>
    </submittedName>
</protein>
<dbReference type="GO" id="GO:0008168">
    <property type="term" value="F:methyltransferase activity"/>
    <property type="evidence" value="ECO:0007669"/>
    <property type="project" value="UniProtKB-KW"/>
</dbReference>
<organism evidence="5 6">
    <name type="scientific">Nonomuraea muscovyensis</name>
    <dbReference type="NCBI Taxonomy" id="1124761"/>
    <lineage>
        <taxon>Bacteria</taxon>
        <taxon>Bacillati</taxon>
        <taxon>Actinomycetota</taxon>
        <taxon>Actinomycetes</taxon>
        <taxon>Streptosporangiales</taxon>
        <taxon>Streptosporangiaceae</taxon>
        <taxon>Nonomuraea</taxon>
    </lineage>
</organism>
<dbReference type="InterPro" id="IPR041698">
    <property type="entry name" value="Methyltransf_25"/>
</dbReference>
<reference evidence="5 6" key="1">
    <citation type="submission" date="2020-08" db="EMBL/GenBank/DDBJ databases">
        <title>Sequencing the genomes of 1000 actinobacteria strains.</title>
        <authorList>
            <person name="Klenk H.-P."/>
        </authorList>
    </citation>
    <scope>NUCLEOTIDE SEQUENCE [LARGE SCALE GENOMIC DNA]</scope>
    <source>
        <strain evidence="5 6">DSM 45913</strain>
    </source>
</reference>
<dbReference type="Gene3D" id="3.40.50.150">
    <property type="entry name" value="Vaccinia Virus protein VP39"/>
    <property type="match status" value="1"/>
</dbReference>